<evidence type="ECO:0000313" key="3">
    <source>
        <dbReference type="Proteomes" id="UP001549019"/>
    </source>
</evidence>
<dbReference type="PANTHER" id="PTHR40044">
    <property type="entry name" value="INTEGRAL MEMBRANE PROTEIN-RELATED"/>
    <property type="match status" value="1"/>
</dbReference>
<gene>
    <name evidence="2" type="ORF">ABHD89_002724</name>
</gene>
<keyword evidence="1" id="KW-0812">Transmembrane</keyword>
<dbReference type="Proteomes" id="UP001549019">
    <property type="component" value="Unassembled WGS sequence"/>
</dbReference>
<keyword evidence="1" id="KW-0472">Membrane</keyword>
<sequence>MMIIKNKILVYNAVLAAVYVALTVINPIGTMAIQLRISEMLAVIPFFNRRFIPGMILGLAIANFFSPLGLIDVATGVGIAAISYTISYFIKNVWVNAVQYSVLCGIFVGLMLLTVAGVPFWFSFVTITISTLIMTFLGTFLFSKIGDRVLPSLK</sequence>
<evidence type="ECO:0000313" key="2">
    <source>
        <dbReference type="EMBL" id="MET3112277.1"/>
    </source>
</evidence>
<name>A0ABV2ECY2_9STAP</name>
<dbReference type="PANTHER" id="PTHR40044:SF1">
    <property type="entry name" value="INTEGRAL MEMBRANE PROTEIN"/>
    <property type="match status" value="1"/>
</dbReference>
<feature type="transmembrane region" description="Helical" evidence="1">
    <location>
        <begin position="120"/>
        <end position="142"/>
    </location>
</feature>
<dbReference type="PIRSF" id="PIRSF031501">
    <property type="entry name" value="QueT"/>
    <property type="match status" value="1"/>
</dbReference>
<dbReference type="InterPro" id="IPR010387">
    <property type="entry name" value="QueT"/>
</dbReference>
<dbReference type="EMBL" id="JBDZDV010000011">
    <property type="protein sequence ID" value="MET3112277.1"/>
    <property type="molecule type" value="Genomic_DNA"/>
</dbReference>
<reference evidence="2 3" key="1">
    <citation type="submission" date="2024-05" db="EMBL/GenBank/DDBJ databases">
        <title>Genomic Encyclopedia of Type Strains, Phase IV (KMG-IV): sequencing the most valuable type-strain genomes for metagenomic binning, comparative biology and taxonomic classification.</title>
        <authorList>
            <person name="Goeker M."/>
        </authorList>
    </citation>
    <scope>NUCLEOTIDE SEQUENCE [LARGE SCALE GENOMIC DNA]</scope>
    <source>
        <strain evidence="2 3">DSM 25286</strain>
    </source>
</reference>
<proteinExistence type="predicted"/>
<feature type="transmembrane region" description="Helical" evidence="1">
    <location>
        <begin position="9"/>
        <end position="35"/>
    </location>
</feature>
<dbReference type="Pfam" id="PF06177">
    <property type="entry name" value="QueT"/>
    <property type="match status" value="1"/>
</dbReference>
<keyword evidence="1" id="KW-1133">Transmembrane helix</keyword>
<evidence type="ECO:0000256" key="1">
    <source>
        <dbReference type="SAM" id="Phobius"/>
    </source>
</evidence>
<feature type="transmembrane region" description="Helical" evidence="1">
    <location>
        <begin position="55"/>
        <end position="81"/>
    </location>
</feature>
<protein>
    <submittedName>
        <fullName evidence="2">Membrane protein</fullName>
    </submittedName>
</protein>
<dbReference type="RefSeq" id="WP_230821852.1">
    <property type="nucleotide sequence ID" value="NZ_JAJNCU010000003.1"/>
</dbReference>
<accession>A0ABV2ECY2</accession>
<feature type="transmembrane region" description="Helical" evidence="1">
    <location>
        <begin position="93"/>
        <end position="114"/>
    </location>
</feature>
<keyword evidence="3" id="KW-1185">Reference proteome</keyword>
<comment type="caution">
    <text evidence="2">The sequence shown here is derived from an EMBL/GenBank/DDBJ whole genome shotgun (WGS) entry which is preliminary data.</text>
</comment>
<organism evidence="2 3">
    <name type="scientific">Salinicoccus halitifaciens</name>
    <dbReference type="NCBI Taxonomy" id="1073415"/>
    <lineage>
        <taxon>Bacteria</taxon>
        <taxon>Bacillati</taxon>
        <taxon>Bacillota</taxon>
        <taxon>Bacilli</taxon>
        <taxon>Bacillales</taxon>
        <taxon>Staphylococcaceae</taxon>
        <taxon>Salinicoccus</taxon>
    </lineage>
</organism>